<dbReference type="Gene3D" id="2.102.10.10">
    <property type="entry name" value="Rieske [2Fe-2S] iron-sulphur domain"/>
    <property type="match status" value="1"/>
</dbReference>
<dbReference type="GO" id="GO:0051537">
    <property type="term" value="F:2 iron, 2 sulfur cluster binding"/>
    <property type="evidence" value="ECO:0007669"/>
    <property type="project" value="UniProtKB-KW"/>
</dbReference>
<reference evidence="9" key="1">
    <citation type="journal article" date="2015" name="Proc. Natl. Acad. Sci. U.S.A.">
        <title>Networks of energetic and metabolic interactions define dynamics in microbial communities.</title>
        <authorList>
            <person name="Embree M."/>
            <person name="Liu J.K."/>
            <person name="Al-Bassam M.M."/>
            <person name="Zengler K."/>
        </authorList>
    </citation>
    <scope>NUCLEOTIDE SEQUENCE</scope>
</reference>
<sequence length="153" mass="17200">MDNNDKKKSRREFISKSLFGGGLLASAGVILHHGIKFIFPEEKEKRSRKLLVGRVDELKIGEAKEVNIGDRSLFLVHTNDGYKVLSAICTHLGCKIKWEGHRDRFYCACHQGIFSPSGDVVSGPPPEPLEEFKVEIDKNLVYMWIEETTGGIV</sequence>
<dbReference type="GO" id="GO:0016491">
    <property type="term" value="F:oxidoreductase activity"/>
    <property type="evidence" value="ECO:0007669"/>
    <property type="project" value="UniProtKB-KW"/>
</dbReference>
<evidence type="ECO:0000256" key="7">
    <source>
        <dbReference type="SAM" id="Phobius"/>
    </source>
</evidence>
<keyword evidence="7" id="KW-0812">Transmembrane</keyword>
<dbReference type="GO" id="GO:0016020">
    <property type="term" value="C:membrane"/>
    <property type="evidence" value="ECO:0007669"/>
    <property type="project" value="InterPro"/>
</dbReference>
<dbReference type="PRINTS" id="PR00162">
    <property type="entry name" value="RIESKE"/>
</dbReference>
<dbReference type="PROSITE" id="PS51296">
    <property type="entry name" value="RIESKE"/>
    <property type="match status" value="1"/>
</dbReference>
<protein>
    <submittedName>
        <fullName evidence="9">Ubiquinol-cytochrome c reductase iron-sulfur subunit</fullName>
        <ecNumber evidence="9">1.10.2.2</ecNumber>
    </submittedName>
</protein>
<dbReference type="AlphaFoldDB" id="A0A0W8FWQ0"/>
<dbReference type="InterPro" id="IPR017941">
    <property type="entry name" value="Rieske_2Fe-2S"/>
</dbReference>
<name>A0A0W8FWQ0_9ZZZZ</name>
<evidence type="ECO:0000256" key="5">
    <source>
        <dbReference type="ARBA" id="ARBA00023157"/>
    </source>
</evidence>
<proteinExistence type="predicted"/>
<keyword evidence="5" id="KW-1015">Disulfide bond</keyword>
<dbReference type="InterPro" id="IPR036922">
    <property type="entry name" value="Rieske_2Fe-2S_sf"/>
</dbReference>
<evidence type="ECO:0000256" key="6">
    <source>
        <dbReference type="ARBA" id="ARBA00034078"/>
    </source>
</evidence>
<keyword evidence="7" id="KW-0472">Membrane</keyword>
<dbReference type="EMBL" id="LNQE01000712">
    <property type="protein sequence ID" value="KUG25335.1"/>
    <property type="molecule type" value="Genomic_DNA"/>
</dbReference>
<evidence type="ECO:0000256" key="3">
    <source>
        <dbReference type="ARBA" id="ARBA00023004"/>
    </source>
</evidence>
<feature type="domain" description="Rieske" evidence="8">
    <location>
        <begin position="50"/>
        <end position="143"/>
    </location>
</feature>
<keyword evidence="4" id="KW-0411">Iron-sulfur</keyword>
<evidence type="ECO:0000313" key="9">
    <source>
        <dbReference type="EMBL" id="KUG25335.1"/>
    </source>
</evidence>
<dbReference type="Pfam" id="PF00355">
    <property type="entry name" value="Rieske"/>
    <property type="match status" value="1"/>
</dbReference>
<organism evidence="9">
    <name type="scientific">hydrocarbon metagenome</name>
    <dbReference type="NCBI Taxonomy" id="938273"/>
    <lineage>
        <taxon>unclassified sequences</taxon>
        <taxon>metagenomes</taxon>
        <taxon>ecological metagenomes</taxon>
    </lineage>
</organism>
<accession>A0A0W8FWQ0</accession>
<dbReference type="InterPro" id="IPR014349">
    <property type="entry name" value="Rieske_Fe-S_prot"/>
</dbReference>
<keyword evidence="2" id="KW-0479">Metal-binding</keyword>
<evidence type="ECO:0000259" key="8">
    <source>
        <dbReference type="PROSITE" id="PS51296"/>
    </source>
</evidence>
<keyword evidence="9" id="KW-0560">Oxidoreductase</keyword>
<keyword evidence="7" id="KW-1133">Transmembrane helix</keyword>
<comment type="caution">
    <text evidence="9">The sequence shown here is derived from an EMBL/GenBank/DDBJ whole genome shotgun (WGS) entry which is preliminary data.</text>
</comment>
<gene>
    <name evidence="9" type="ORF">ASZ90_004842</name>
</gene>
<dbReference type="PANTHER" id="PTHR10134">
    <property type="entry name" value="CYTOCHROME B-C1 COMPLEX SUBUNIT RIESKE, MITOCHONDRIAL"/>
    <property type="match status" value="1"/>
</dbReference>
<keyword evidence="3" id="KW-0408">Iron</keyword>
<dbReference type="CDD" id="cd03467">
    <property type="entry name" value="Rieske"/>
    <property type="match status" value="1"/>
</dbReference>
<evidence type="ECO:0000256" key="4">
    <source>
        <dbReference type="ARBA" id="ARBA00023014"/>
    </source>
</evidence>
<feature type="transmembrane region" description="Helical" evidence="7">
    <location>
        <begin position="18"/>
        <end position="39"/>
    </location>
</feature>
<evidence type="ECO:0000256" key="2">
    <source>
        <dbReference type="ARBA" id="ARBA00022723"/>
    </source>
</evidence>
<dbReference type="SUPFAM" id="SSF50022">
    <property type="entry name" value="ISP domain"/>
    <property type="match status" value="1"/>
</dbReference>
<keyword evidence="1" id="KW-0001">2Fe-2S</keyword>
<comment type="cofactor">
    <cofactor evidence="6">
        <name>[2Fe-2S] cluster</name>
        <dbReference type="ChEBI" id="CHEBI:190135"/>
    </cofactor>
</comment>
<dbReference type="GO" id="GO:0046872">
    <property type="term" value="F:metal ion binding"/>
    <property type="evidence" value="ECO:0007669"/>
    <property type="project" value="UniProtKB-KW"/>
</dbReference>
<evidence type="ECO:0000256" key="1">
    <source>
        <dbReference type="ARBA" id="ARBA00022714"/>
    </source>
</evidence>
<dbReference type="EC" id="1.10.2.2" evidence="9"/>
<dbReference type="InterPro" id="IPR005805">
    <property type="entry name" value="Rieske_Fe-S_prot_C"/>
</dbReference>